<dbReference type="PANTHER" id="PTHR43201:SF28">
    <property type="entry name" value="ENZYME, PUTATIVE (AFU_ORTHOLOGUE AFUA_7G01530)-RELATED"/>
    <property type="match status" value="1"/>
</dbReference>
<feature type="domain" description="AMP-binding enzyme C-terminal" evidence="2">
    <location>
        <begin position="517"/>
        <end position="602"/>
    </location>
</feature>
<evidence type="ECO:0008006" key="5">
    <source>
        <dbReference type="Google" id="ProtNLM"/>
    </source>
</evidence>
<dbReference type="OMA" id="KGKWFKT"/>
<evidence type="ECO:0000313" key="3">
    <source>
        <dbReference type="EMBL" id="OOF90976.1"/>
    </source>
</evidence>
<dbReference type="VEuPathDB" id="FungiDB:ASPCADRAFT_155698"/>
<organism evidence="3 4">
    <name type="scientific">Aspergillus carbonarius (strain ITEM 5010)</name>
    <dbReference type="NCBI Taxonomy" id="602072"/>
    <lineage>
        <taxon>Eukaryota</taxon>
        <taxon>Fungi</taxon>
        <taxon>Dikarya</taxon>
        <taxon>Ascomycota</taxon>
        <taxon>Pezizomycotina</taxon>
        <taxon>Eurotiomycetes</taxon>
        <taxon>Eurotiomycetidae</taxon>
        <taxon>Eurotiales</taxon>
        <taxon>Aspergillaceae</taxon>
        <taxon>Aspergillus</taxon>
        <taxon>Aspergillus subgen. Circumdati</taxon>
    </lineage>
</organism>
<dbReference type="InterPro" id="IPR000873">
    <property type="entry name" value="AMP-dep_synth/lig_dom"/>
</dbReference>
<dbReference type="InterPro" id="IPR042099">
    <property type="entry name" value="ANL_N_sf"/>
</dbReference>
<protein>
    <recommendedName>
        <fullName evidence="5">AMP-dependent synthetase/ligase domain-containing protein</fullName>
    </recommendedName>
</protein>
<dbReference type="InterPro" id="IPR025110">
    <property type="entry name" value="AMP-bd_C"/>
</dbReference>
<feature type="domain" description="AMP-dependent synthetase/ligase" evidence="1">
    <location>
        <begin position="66"/>
        <end position="446"/>
    </location>
</feature>
<evidence type="ECO:0000259" key="1">
    <source>
        <dbReference type="Pfam" id="PF00501"/>
    </source>
</evidence>
<dbReference type="Gene3D" id="3.40.50.12780">
    <property type="entry name" value="N-terminal domain of ligase-like"/>
    <property type="match status" value="1"/>
</dbReference>
<evidence type="ECO:0000313" key="4">
    <source>
        <dbReference type="Proteomes" id="UP000188318"/>
    </source>
</evidence>
<dbReference type="GO" id="GO:0006631">
    <property type="term" value="P:fatty acid metabolic process"/>
    <property type="evidence" value="ECO:0007669"/>
    <property type="project" value="TreeGrafter"/>
</dbReference>
<proteinExistence type="predicted"/>
<dbReference type="EMBL" id="KV907513">
    <property type="protein sequence ID" value="OOF90976.1"/>
    <property type="molecule type" value="Genomic_DNA"/>
</dbReference>
<dbReference type="OrthoDB" id="2962993at2759"/>
<gene>
    <name evidence="3" type="ORF">ASPCADRAFT_155698</name>
</gene>
<dbReference type="GO" id="GO:0031956">
    <property type="term" value="F:medium-chain fatty acid-CoA ligase activity"/>
    <property type="evidence" value="ECO:0007669"/>
    <property type="project" value="TreeGrafter"/>
</dbReference>
<name>A0A1R3R928_ASPC5</name>
<dbReference type="Pfam" id="PF13193">
    <property type="entry name" value="AMP-binding_C"/>
    <property type="match status" value="1"/>
</dbReference>
<evidence type="ECO:0000259" key="2">
    <source>
        <dbReference type="Pfam" id="PF13193"/>
    </source>
</evidence>
<dbReference type="Proteomes" id="UP000188318">
    <property type="component" value="Unassembled WGS sequence"/>
</dbReference>
<dbReference type="Gene3D" id="3.30.300.30">
    <property type="match status" value="1"/>
</dbReference>
<dbReference type="SUPFAM" id="SSF56801">
    <property type="entry name" value="Acetyl-CoA synthetase-like"/>
    <property type="match status" value="1"/>
</dbReference>
<dbReference type="CDD" id="cd05941">
    <property type="entry name" value="MCS"/>
    <property type="match status" value="1"/>
</dbReference>
<dbReference type="Pfam" id="PF00501">
    <property type="entry name" value="AMP-binding"/>
    <property type="match status" value="1"/>
</dbReference>
<dbReference type="InterPro" id="IPR045851">
    <property type="entry name" value="AMP-bd_C_sf"/>
</dbReference>
<dbReference type="STRING" id="602072.A0A1R3R928"/>
<reference evidence="4" key="1">
    <citation type="journal article" date="2017" name="Genome Biol.">
        <title>Comparative genomics reveals high biological diversity and specific adaptations in the industrially and medically important fungal genus Aspergillus.</title>
        <authorList>
            <person name="de Vries R.P."/>
            <person name="Riley R."/>
            <person name="Wiebenga A."/>
            <person name="Aguilar-Osorio G."/>
            <person name="Amillis S."/>
            <person name="Uchima C.A."/>
            <person name="Anderluh G."/>
            <person name="Asadollahi M."/>
            <person name="Askin M."/>
            <person name="Barry K."/>
            <person name="Battaglia E."/>
            <person name="Bayram O."/>
            <person name="Benocci T."/>
            <person name="Braus-Stromeyer S.A."/>
            <person name="Caldana C."/>
            <person name="Canovas D."/>
            <person name="Cerqueira G.C."/>
            <person name="Chen F."/>
            <person name="Chen W."/>
            <person name="Choi C."/>
            <person name="Clum A."/>
            <person name="Dos Santos R.A."/>
            <person name="Damasio A.R."/>
            <person name="Diallinas G."/>
            <person name="Emri T."/>
            <person name="Fekete E."/>
            <person name="Flipphi M."/>
            <person name="Freyberg S."/>
            <person name="Gallo A."/>
            <person name="Gournas C."/>
            <person name="Habgood R."/>
            <person name="Hainaut M."/>
            <person name="Harispe M.L."/>
            <person name="Henrissat B."/>
            <person name="Hilden K.S."/>
            <person name="Hope R."/>
            <person name="Hossain A."/>
            <person name="Karabika E."/>
            <person name="Karaffa L."/>
            <person name="Karanyi Z."/>
            <person name="Krasevec N."/>
            <person name="Kuo A."/>
            <person name="Kusch H."/>
            <person name="LaButti K."/>
            <person name="Lagendijk E.L."/>
            <person name="Lapidus A."/>
            <person name="Levasseur A."/>
            <person name="Lindquist E."/>
            <person name="Lipzen A."/>
            <person name="Logrieco A.F."/>
            <person name="MacCabe A."/>
            <person name="Maekelae M.R."/>
            <person name="Malavazi I."/>
            <person name="Melin P."/>
            <person name="Meyer V."/>
            <person name="Mielnichuk N."/>
            <person name="Miskei M."/>
            <person name="Molnar A.P."/>
            <person name="Mule G."/>
            <person name="Ngan C.Y."/>
            <person name="Orejas M."/>
            <person name="Orosz E."/>
            <person name="Ouedraogo J.P."/>
            <person name="Overkamp K.M."/>
            <person name="Park H.-S."/>
            <person name="Perrone G."/>
            <person name="Piumi F."/>
            <person name="Punt P.J."/>
            <person name="Ram A.F."/>
            <person name="Ramon A."/>
            <person name="Rauscher S."/>
            <person name="Record E."/>
            <person name="Riano-Pachon D.M."/>
            <person name="Robert V."/>
            <person name="Roehrig J."/>
            <person name="Ruller R."/>
            <person name="Salamov A."/>
            <person name="Salih N.S."/>
            <person name="Samson R.A."/>
            <person name="Sandor E."/>
            <person name="Sanguinetti M."/>
            <person name="Schuetze T."/>
            <person name="Sepcic K."/>
            <person name="Shelest E."/>
            <person name="Sherlock G."/>
            <person name="Sophianopoulou V."/>
            <person name="Squina F.M."/>
            <person name="Sun H."/>
            <person name="Susca A."/>
            <person name="Todd R.B."/>
            <person name="Tsang A."/>
            <person name="Unkles S.E."/>
            <person name="van de Wiele N."/>
            <person name="van Rossen-Uffink D."/>
            <person name="Oliveira J.V."/>
            <person name="Vesth T.C."/>
            <person name="Visser J."/>
            <person name="Yu J.-H."/>
            <person name="Zhou M."/>
            <person name="Andersen M.R."/>
            <person name="Archer D.B."/>
            <person name="Baker S.E."/>
            <person name="Benoit I."/>
            <person name="Brakhage A.A."/>
            <person name="Braus G.H."/>
            <person name="Fischer R."/>
            <person name="Frisvad J.C."/>
            <person name="Goldman G.H."/>
            <person name="Houbraken J."/>
            <person name="Oakley B."/>
            <person name="Pocsi I."/>
            <person name="Scazzocchio C."/>
            <person name="Seiboth B."/>
            <person name="vanKuyk P.A."/>
            <person name="Wortman J."/>
            <person name="Dyer P.S."/>
            <person name="Grigoriev I.V."/>
        </authorList>
    </citation>
    <scope>NUCLEOTIDE SEQUENCE [LARGE SCALE GENOMIC DNA]</scope>
    <source>
        <strain evidence="4">ITEM 5010</strain>
    </source>
</reference>
<sequence>MPGRTLMPLLSRSSAASSRPPLQTLLAWKACNSRSRSLVAPVIRRSLSSLPNLPLFRALQNHDQSNLAVVHSASARSFTYGNLVADVLQAKERLVESAGDRKDGLSGERVAFLAENSYDYVVTLLSILASDAIALPLSPAFPIGELKYIMDNSQAKVLVATEKYAGKAQDLLKAGLDRAPVLDVKDKIKVGAHASGFVSLEDLNAKSRGGMMLYTSGTTNRPKGVLIPQSALTAQAASLLEAWNYTPDDRLLHLLPLHHIHGTVNAIITPILAGSSIEFMFPFNTDAVWKRLAAPFLPTTTTTSKITFLTAVPTIYNRLLSSFPGMSSEIQEAARKGISPENMRLNISGSAALPTPTKKAWQDLSNGNVLLERYGMTEVGMAISCGLDFADRVDGSVGWPLPLVEARLVDTDTNEVIKSGEERDDNGREREGEIQLRGPTIFQEYWANEKATKESFVSGEDGKGEWFRTGDVATCRLVDNAGKGTSGEWAQGPMYFIQGRRSVDIIKTGGEKVSALEVERELLSLPQIAEAAVVGLPSDQWGQKVAAIVVLRPEVAKKTGRNGKPWGALDMRRALKDRLASYKMPQEMKVLDGPIPRNAMGKVNKKMLVKEVFGI</sequence>
<keyword evidence="4" id="KW-1185">Reference proteome</keyword>
<accession>A0A1R3R928</accession>
<dbReference type="PANTHER" id="PTHR43201">
    <property type="entry name" value="ACYL-COA SYNTHETASE"/>
    <property type="match status" value="1"/>
</dbReference>
<dbReference type="AlphaFoldDB" id="A0A1R3R928"/>